<dbReference type="AlphaFoldDB" id="X1J1S2"/>
<gene>
    <name evidence="1" type="ORF">S03H2_43671</name>
</gene>
<organism evidence="1">
    <name type="scientific">marine sediment metagenome</name>
    <dbReference type="NCBI Taxonomy" id="412755"/>
    <lineage>
        <taxon>unclassified sequences</taxon>
        <taxon>metagenomes</taxon>
        <taxon>ecological metagenomes</taxon>
    </lineage>
</organism>
<name>X1J1S2_9ZZZZ</name>
<sequence length="100" mass="10922">SDTNANSSDVPKVYKTRTGKTILISETHPAGQSLSTIEISTKDLEHNYQEIYQDRDPISDIFLADLDGNGFDEIYIITTSAGSGSYETVLGFASNKDKSL</sequence>
<reference evidence="1" key="1">
    <citation type="journal article" date="2014" name="Front. Microbiol.">
        <title>High frequency of phylogenetically diverse reductive dehalogenase-homologous genes in deep subseafloor sedimentary metagenomes.</title>
        <authorList>
            <person name="Kawai M."/>
            <person name="Futagami T."/>
            <person name="Toyoda A."/>
            <person name="Takaki Y."/>
            <person name="Nishi S."/>
            <person name="Hori S."/>
            <person name="Arai W."/>
            <person name="Tsubouchi T."/>
            <person name="Morono Y."/>
            <person name="Uchiyama I."/>
            <person name="Ito T."/>
            <person name="Fujiyama A."/>
            <person name="Inagaki F."/>
            <person name="Takami H."/>
        </authorList>
    </citation>
    <scope>NUCLEOTIDE SEQUENCE</scope>
    <source>
        <strain evidence="1">Expedition CK06-06</strain>
    </source>
</reference>
<dbReference type="Gene3D" id="2.40.128.460">
    <property type="entry name" value="Periplasmic lysozyme inhibitor of I-type lysozyme"/>
    <property type="match status" value="1"/>
</dbReference>
<protein>
    <submittedName>
        <fullName evidence="1">Uncharacterized protein</fullName>
    </submittedName>
</protein>
<proteinExistence type="predicted"/>
<accession>X1J1S2</accession>
<dbReference type="EMBL" id="BARU01027269">
    <property type="protein sequence ID" value="GAH72314.1"/>
    <property type="molecule type" value="Genomic_DNA"/>
</dbReference>
<comment type="caution">
    <text evidence="1">The sequence shown here is derived from an EMBL/GenBank/DDBJ whole genome shotgun (WGS) entry which is preliminary data.</text>
</comment>
<dbReference type="InterPro" id="IPR038643">
    <property type="entry name" value="PliI_sf"/>
</dbReference>
<evidence type="ECO:0000313" key="1">
    <source>
        <dbReference type="EMBL" id="GAH72314.1"/>
    </source>
</evidence>
<feature type="non-terminal residue" evidence="1">
    <location>
        <position position="1"/>
    </location>
</feature>